<proteinExistence type="predicted"/>
<keyword evidence="1" id="KW-0285">Flavoprotein</keyword>
<dbReference type="GO" id="GO:0071949">
    <property type="term" value="F:FAD binding"/>
    <property type="evidence" value="ECO:0007669"/>
    <property type="project" value="InterPro"/>
</dbReference>
<evidence type="ECO:0000313" key="6">
    <source>
        <dbReference type="Proteomes" id="UP000265663"/>
    </source>
</evidence>
<accession>A0A3M7M2B0</accession>
<name>A0A3M7M2B0_9PLEO</name>
<dbReference type="Proteomes" id="UP000265663">
    <property type="component" value="Unassembled WGS sequence"/>
</dbReference>
<evidence type="ECO:0000256" key="3">
    <source>
        <dbReference type="ARBA" id="ARBA00023002"/>
    </source>
</evidence>
<dbReference type="PANTHER" id="PTHR46720">
    <property type="entry name" value="HYDROXYLASE, PUTATIVE (AFU_ORTHOLOGUE AFUA_3G01460)-RELATED"/>
    <property type="match status" value="1"/>
</dbReference>
<keyword evidence="2" id="KW-0274">FAD</keyword>
<gene>
    <name evidence="5" type="ORF">GMOD_00008239</name>
</gene>
<dbReference type="InterPro" id="IPR036188">
    <property type="entry name" value="FAD/NAD-bd_sf"/>
</dbReference>
<dbReference type="Pfam" id="PF01494">
    <property type="entry name" value="FAD_binding_3"/>
    <property type="match status" value="1"/>
</dbReference>
<organism evidence="5 6">
    <name type="scientific">Pyrenophora seminiperda CCB06</name>
    <dbReference type="NCBI Taxonomy" id="1302712"/>
    <lineage>
        <taxon>Eukaryota</taxon>
        <taxon>Fungi</taxon>
        <taxon>Dikarya</taxon>
        <taxon>Ascomycota</taxon>
        <taxon>Pezizomycotina</taxon>
        <taxon>Dothideomycetes</taxon>
        <taxon>Pleosporomycetidae</taxon>
        <taxon>Pleosporales</taxon>
        <taxon>Pleosporineae</taxon>
        <taxon>Pleosporaceae</taxon>
        <taxon>Pyrenophora</taxon>
    </lineage>
</organism>
<reference evidence="5 6" key="1">
    <citation type="journal article" date="2014" name="PLoS ONE">
        <title>De novo Genome Assembly of the Fungal Plant Pathogen Pyrenophora semeniperda.</title>
        <authorList>
            <person name="Soliai M.M."/>
            <person name="Meyer S.E."/>
            <person name="Udall J.A."/>
            <person name="Elzinga D.E."/>
            <person name="Hermansen R.A."/>
            <person name="Bodily P.M."/>
            <person name="Hart A.A."/>
            <person name="Coleman C.E."/>
        </authorList>
    </citation>
    <scope>NUCLEOTIDE SEQUENCE [LARGE SCALE GENOMIC DNA]</scope>
    <source>
        <strain evidence="5 6">CCB06</strain>
        <tissue evidence="5">Mycelium</tissue>
    </source>
</reference>
<dbReference type="EMBL" id="KE747816">
    <property type="protein sequence ID" value="RMZ68530.1"/>
    <property type="molecule type" value="Genomic_DNA"/>
</dbReference>
<dbReference type="PRINTS" id="PR00420">
    <property type="entry name" value="RNGMNOXGNASE"/>
</dbReference>
<dbReference type="OrthoDB" id="417877at2759"/>
<keyword evidence="6" id="KW-1185">Reference proteome</keyword>
<sequence>MESLQKPDIWALFNHLPAPTYYMSKPLVCLVGDAAHASTPHQGAGAGMCIEDAFILSELLSQAHTKSDVQKAFCAYDAVRRPRTQNLVKTSREAGMLWDFEGEGVGDDLEALEKNATTRMSWIWDHEILDDLALARSMVWEA</sequence>
<evidence type="ECO:0000256" key="1">
    <source>
        <dbReference type="ARBA" id="ARBA00022630"/>
    </source>
</evidence>
<dbReference type="Gene3D" id="3.50.50.60">
    <property type="entry name" value="FAD/NAD(P)-binding domain"/>
    <property type="match status" value="1"/>
</dbReference>
<dbReference type="GO" id="GO:0016491">
    <property type="term" value="F:oxidoreductase activity"/>
    <property type="evidence" value="ECO:0007669"/>
    <property type="project" value="UniProtKB-KW"/>
</dbReference>
<feature type="domain" description="FAD-binding" evidence="4">
    <location>
        <begin position="25"/>
        <end position="90"/>
    </location>
</feature>
<dbReference type="GO" id="GO:0044550">
    <property type="term" value="P:secondary metabolite biosynthetic process"/>
    <property type="evidence" value="ECO:0007669"/>
    <property type="project" value="TreeGrafter"/>
</dbReference>
<dbReference type="InterPro" id="IPR051104">
    <property type="entry name" value="FAD_monoxygenase"/>
</dbReference>
<keyword evidence="3" id="KW-0560">Oxidoreductase</keyword>
<evidence type="ECO:0000256" key="2">
    <source>
        <dbReference type="ARBA" id="ARBA00022827"/>
    </source>
</evidence>
<dbReference type="SUPFAM" id="SSF51905">
    <property type="entry name" value="FAD/NAD(P)-binding domain"/>
    <property type="match status" value="1"/>
</dbReference>
<protein>
    <submittedName>
        <fullName evidence="5">Mannitol 1-phosphate dehydrogenase</fullName>
    </submittedName>
</protein>
<dbReference type="InterPro" id="IPR002938">
    <property type="entry name" value="FAD-bd"/>
</dbReference>
<evidence type="ECO:0000259" key="4">
    <source>
        <dbReference type="Pfam" id="PF01494"/>
    </source>
</evidence>
<dbReference type="AlphaFoldDB" id="A0A3M7M2B0"/>
<evidence type="ECO:0000313" key="5">
    <source>
        <dbReference type="EMBL" id="RMZ68530.1"/>
    </source>
</evidence>
<dbReference type="PANTHER" id="PTHR46720:SF3">
    <property type="entry name" value="FAD-BINDING DOMAIN-CONTAINING PROTEIN-RELATED"/>
    <property type="match status" value="1"/>
</dbReference>